<evidence type="ECO:0000256" key="5">
    <source>
        <dbReference type="ARBA" id="ARBA00064040"/>
    </source>
</evidence>
<evidence type="ECO:0000259" key="8">
    <source>
        <dbReference type="SMART" id="SM00727"/>
    </source>
</evidence>
<name>A0A1B6DCL6_9HEMI</name>
<dbReference type="Gene3D" id="6.10.250.3420">
    <property type="match status" value="1"/>
</dbReference>
<dbReference type="GO" id="GO:1902494">
    <property type="term" value="C:catalytic complex"/>
    <property type="evidence" value="ECO:0007669"/>
    <property type="project" value="UniProtKB-ARBA"/>
</dbReference>
<evidence type="ECO:0000313" key="10">
    <source>
        <dbReference type="EMBL" id="JAS23431.1"/>
    </source>
</evidence>
<dbReference type="FunFam" id="6.10.250.3420:FF:000001">
    <property type="entry name" value="Hsc70-interacting protein-like protein"/>
    <property type="match status" value="1"/>
</dbReference>
<dbReference type="SUPFAM" id="SSF48452">
    <property type="entry name" value="TPR-like"/>
    <property type="match status" value="1"/>
</dbReference>
<evidence type="ECO:0000256" key="7">
    <source>
        <dbReference type="SAM" id="MobiDB-lite"/>
    </source>
</evidence>
<evidence type="ECO:0000256" key="4">
    <source>
        <dbReference type="ARBA" id="ARBA00037033"/>
    </source>
</evidence>
<reference evidence="10" key="1">
    <citation type="submission" date="2015-12" db="EMBL/GenBank/DDBJ databases">
        <title>De novo transcriptome assembly of four potential Pierce s Disease insect vectors from Arizona vineyards.</title>
        <authorList>
            <person name="Tassone E.E."/>
        </authorList>
    </citation>
    <scope>NUCLEOTIDE SEQUENCE</scope>
</reference>
<dbReference type="InterPro" id="IPR041243">
    <property type="entry name" value="STI1/HOP_DP"/>
</dbReference>
<dbReference type="PANTHER" id="PTHR45883:SF2">
    <property type="entry name" value="HSC70-INTERACTING PROTEIN"/>
    <property type="match status" value="1"/>
</dbReference>
<dbReference type="PROSITE" id="PS50005">
    <property type="entry name" value="TPR"/>
    <property type="match status" value="1"/>
</dbReference>
<dbReference type="Pfam" id="PF18253">
    <property type="entry name" value="HipN"/>
    <property type="match status" value="1"/>
</dbReference>
<feature type="region of interest" description="Disordered" evidence="7">
    <location>
        <begin position="46"/>
        <end position="83"/>
    </location>
</feature>
<dbReference type="SMART" id="SM00727">
    <property type="entry name" value="STI1"/>
    <property type="match status" value="1"/>
</dbReference>
<dbReference type="InterPro" id="IPR011990">
    <property type="entry name" value="TPR-like_helical_dom_sf"/>
</dbReference>
<dbReference type="GO" id="GO:0005634">
    <property type="term" value="C:nucleus"/>
    <property type="evidence" value="ECO:0007669"/>
    <property type="project" value="UniProtKB-ARBA"/>
</dbReference>
<dbReference type="PANTHER" id="PTHR45883">
    <property type="entry name" value="HSC70-INTERACTING PROTEIN"/>
    <property type="match status" value="1"/>
</dbReference>
<dbReference type="InterPro" id="IPR034649">
    <property type="entry name" value="Hip_N"/>
</dbReference>
<dbReference type="InterPro" id="IPR006636">
    <property type="entry name" value="STI1_HS-bd"/>
</dbReference>
<dbReference type="InterPro" id="IPR019734">
    <property type="entry name" value="TPR_rpt"/>
</dbReference>
<evidence type="ECO:0000256" key="6">
    <source>
        <dbReference type="PROSITE-ProRule" id="PRU00339"/>
    </source>
</evidence>
<evidence type="ECO:0000256" key="2">
    <source>
        <dbReference type="ARBA" id="ARBA00022737"/>
    </source>
</evidence>
<dbReference type="CDD" id="cd14438">
    <property type="entry name" value="Hip_N"/>
    <property type="match status" value="1"/>
</dbReference>
<accession>A0A1B6DCL6</accession>
<evidence type="ECO:0000313" key="9">
    <source>
        <dbReference type="EMBL" id="JAS15745.1"/>
    </source>
</evidence>
<proteinExistence type="inferred from homology"/>
<feature type="compositionally biased region" description="Basic and acidic residues" evidence="7">
    <location>
        <begin position="233"/>
        <end position="265"/>
    </location>
</feature>
<dbReference type="GO" id="GO:0046983">
    <property type="term" value="F:protein dimerization activity"/>
    <property type="evidence" value="ECO:0007669"/>
    <property type="project" value="InterPro"/>
</dbReference>
<dbReference type="EMBL" id="GEDC01021553">
    <property type="protein sequence ID" value="JAS15745.1"/>
    <property type="molecule type" value="Transcribed_RNA"/>
</dbReference>
<keyword evidence="2" id="KW-0677">Repeat</keyword>
<keyword evidence="3 6" id="KW-0802">TPR repeat</keyword>
<protein>
    <recommendedName>
        <fullName evidence="8">STI1 domain-containing protein</fullName>
    </recommendedName>
</protein>
<organism evidence="10">
    <name type="scientific">Clastoptera arizonana</name>
    <name type="common">Arizona spittle bug</name>
    <dbReference type="NCBI Taxonomy" id="38151"/>
    <lineage>
        <taxon>Eukaryota</taxon>
        <taxon>Metazoa</taxon>
        <taxon>Ecdysozoa</taxon>
        <taxon>Arthropoda</taxon>
        <taxon>Hexapoda</taxon>
        <taxon>Insecta</taxon>
        <taxon>Pterygota</taxon>
        <taxon>Neoptera</taxon>
        <taxon>Paraneoptera</taxon>
        <taxon>Hemiptera</taxon>
        <taxon>Auchenorrhyncha</taxon>
        <taxon>Cercopoidea</taxon>
        <taxon>Clastopteridae</taxon>
        <taxon>Clastoptera</taxon>
    </lineage>
</organism>
<dbReference type="AlphaFoldDB" id="A0A1B6DCL6"/>
<dbReference type="SMART" id="SM00028">
    <property type="entry name" value="TPR"/>
    <property type="match status" value="3"/>
</dbReference>
<dbReference type="GO" id="GO:0030544">
    <property type="term" value="F:Hsp70 protein binding"/>
    <property type="evidence" value="ECO:0007669"/>
    <property type="project" value="TreeGrafter"/>
</dbReference>
<feature type="region of interest" description="Disordered" evidence="7">
    <location>
        <begin position="233"/>
        <end position="281"/>
    </location>
</feature>
<comment type="function">
    <text evidence="4">One HIP oligomer binds the ATPase domains of at least two HSC70 molecules dependent on activation of the HSC70 ATPase by HSP40. Stabilizes the ADP state of HSC70 that has a high affinity for substrate protein. Through its own chaperone activity, it may contribute to the interaction of HSC70 with various target proteins.</text>
</comment>
<dbReference type="Pfam" id="PF17830">
    <property type="entry name" value="STI1-HOP_DP"/>
    <property type="match status" value="1"/>
</dbReference>
<dbReference type="Gene3D" id="1.10.260.100">
    <property type="match status" value="1"/>
</dbReference>
<sequence>MASFPKEALTQLKAFLEVVKVNPTILDTPDLHFFKEFIEFFGGKLPEAKPSPSREKPNEFKNSQPNEVPQPPNVVEESDESDIELDNDGVVEPDVAEPLEAFDELLEVSEENIDKSNEKKRDAIHAYSEGDYKKAVEAYSEAIQLNPSSALLYAKRGQGYLQMNKPNACIRDCTRAITINPDSAAAYKFRGRAHRLLGLWEEAARDLRDACKIDFDEQADEWLREVTPNARKLEEHRRKYERKRSEKDLREKQERIRKAKEEHAKAAAANAAQENLDDSTPLNDPEFLAALSDPEVNEALMDMYKNPTNFMKYQDNPKIQNVIKKLGSKYASMGGMPGGFPQFNFSGAGAPPPSAPANDDVGLD</sequence>
<dbReference type="Pfam" id="PF13414">
    <property type="entry name" value="TPR_11"/>
    <property type="match status" value="1"/>
</dbReference>
<comment type="similarity">
    <text evidence="1">Belongs to the FAM10 family.</text>
</comment>
<evidence type="ECO:0000256" key="1">
    <source>
        <dbReference type="ARBA" id="ARBA00009015"/>
    </source>
</evidence>
<gene>
    <name evidence="10" type="ORF">g.25706</name>
    <name evidence="9" type="ORF">g.25707</name>
</gene>
<dbReference type="Gene3D" id="1.25.40.10">
    <property type="entry name" value="Tetratricopeptide repeat domain"/>
    <property type="match status" value="1"/>
</dbReference>
<dbReference type="EMBL" id="GEDC01013867">
    <property type="protein sequence ID" value="JAS23431.1"/>
    <property type="molecule type" value="Transcribed_RNA"/>
</dbReference>
<dbReference type="FunFam" id="1.25.40.10:FF:000112">
    <property type="entry name" value="FAM10 family protein"/>
    <property type="match status" value="1"/>
</dbReference>
<feature type="repeat" description="TPR" evidence="6">
    <location>
        <begin position="116"/>
        <end position="149"/>
    </location>
</feature>
<feature type="region of interest" description="Disordered" evidence="7">
    <location>
        <begin position="343"/>
        <end position="364"/>
    </location>
</feature>
<feature type="domain" description="STI1" evidence="8">
    <location>
        <begin position="284"/>
        <end position="323"/>
    </location>
</feature>
<comment type="subunit">
    <text evidence="5">Homotetramer. Interacts with Hsc70 as well as DNAJ homologs and Hsp90.</text>
</comment>
<evidence type="ECO:0000256" key="3">
    <source>
        <dbReference type="ARBA" id="ARBA00022803"/>
    </source>
</evidence>